<reference evidence="1 2" key="1">
    <citation type="submission" date="2019-04" db="EMBL/GenBank/DDBJ databases">
        <title>Natronospirillum operosus gen. nov., sp. nov., a haloalkaliphilic satellite isolated from decaying biomass of laboratory culture of cyanobacterium Geitlerinema sp. and proposal of Natronospirillaceae fam. nov. and Saccharospirillaceae fam. nov.</title>
        <authorList>
            <person name="Kevbrin V."/>
            <person name="Boltyanskaya Y."/>
            <person name="Koziaeva V."/>
            <person name="Grouzdev D.S."/>
            <person name="Park M."/>
            <person name="Cho J."/>
        </authorList>
    </citation>
    <scope>NUCLEOTIDE SEQUENCE [LARGE SCALE GENOMIC DNA]</scope>
    <source>
        <strain evidence="1 2">G-116</strain>
    </source>
</reference>
<dbReference type="RefSeq" id="WP_135483819.1">
    <property type="nucleotide sequence ID" value="NZ_SRMF01000005.1"/>
</dbReference>
<comment type="caution">
    <text evidence="1">The sequence shown here is derived from an EMBL/GenBank/DDBJ whole genome shotgun (WGS) entry which is preliminary data.</text>
</comment>
<dbReference type="Proteomes" id="UP000297475">
    <property type="component" value="Unassembled WGS sequence"/>
</dbReference>
<evidence type="ECO:0000313" key="2">
    <source>
        <dbReference type="Proteomes" id="UP000297475"/>
    </source>
</evidence>
<sequence>MRIRNWPVSQVYVYREPCDMRKSIDGLAAIVELEMTLSPFQPALFVFCNRQRDKVKLLYWERNGFVLWYKRLEKQRFKWPRRLGQISPEQLSWLLDGIDIERLQPHSALHFKTVMSPD</sequence>
<dbReference type="OrthoDB" id="4956084at2"/>
<dbReference type="InterPro" id="IPR008878">
    <property type="entry name" value="Transposase_IS66_Orf2"/>
</dbReference>
<dbReference type="PANTHER" id="PTHR36455:SF1">
    <property type="entry name" value="BLR8292 PROTEIN"/>
    <property type="match status" value="1"/>
</dbReference>
<dbReference type="Pfam" id="PF05717">
    <property type="entry name" value="TnpB_IS66"/>
    <property type="match status" value="1"/>
</dbReference>
<dbReference type="PANTHER" id="PTHR36455">
    <property type="match status" value="1"/>
</dbReference>
<gene>
    <name evidence="1" type="primary">tnpB</name>
    <name evidence="1" type="ORF">E4656_13515</name>
</gene>
<keyword evidence="2" id="KW-1185">Reference proteome</keyword>
<name>A0A4Z0WA86_9GAMM</name>
<organism evidence="1 2">
    <name type="scientific">Natronospirillum operosum</name>
    <dbReference type="NCBI Taxonomy" id="2759953"/>
    <lineage>
        <taxon>Bacteria</taxon>
        <taxon>Pseudomonadati</taxon>
        <taxon>Pseudomonadota</taxon>
        <taxon>Gammaproteobacteria</taxon>
        <taxon>Oceanospirillales</taxon>
        <taxon>Natronospirillaceae</taxon>
        <taxon>Natronospirillum</taxon>
    </lineage>
</organism>
<evidence type="ECO:0000313" key="1">
    <source>
        <dbReference type="EMBL" id="TGG92486.1"/>
    </source>
</evidence>
<protein>
    <submittedName>
        <fullName evidence="1">IS66 family insertion sequence element accessory protein TnpB</fullName>
    </submittedName>
</protein>
<proteinExistence type="predicted"/>
<accession>A0A4Z0WA86</accession>
<dbReference type="AlphaFoldDB" id="A0A4Z0WA86"/>
<dbReference type="EMBL" id="SRMF01000005">
    <property type="protein sequence ID" value="TGG92486.1"/>
    <property type="molecule type" value="Genomic_DNA"/>
</dbReference>